<feature type="domain" description="Core-binding (CB)" evidence="3">
    <location>
        <begin position="117"/>
        <end position="173"/>
    </location>
</feature>
<gene>
    <name evidence="4" type="ORF">A3D26_02220</name>
</gene>
<reference evidence="4 5" key="1">
    <citation type="journal article" date="2016" name="Nat. Commun.">
        <title>Thousands of microbial genomes shed light on interconnected biogeochemical processes in an aquifer system.</title>
        <authorList>
            <person name="Anantharaman K."/>
            <person name="Brown C.T."/>
            <person name="Hug L.A."/>
            <person name="Sharon I."/>
            <person name="Castelle C.J."/>
            <person name="Probst A.J."/>
            <person name="Thomas B.C."/>
            <person name="Singh A."/>
            <person name="Wilkins M.J."/>
            <person name="Karaoz U."/>
            <person name="Brodie E.L."/>
            <person name="Williams K.H."/>
            <person name="Hubbard S.S."/>
            <person name="Banfield J.F."/>
        </authorList>
    </citation>
    <scope>NUCLEOTIDE SEQUENCE [LARGE SCALE GENOMIC DNA]</scope>
</reference>
<dbReference type="GO" id="GO:0003677">
    <property type="term" value="F:DNA binding"/>
    <property type="evidence" value="ECO:0007669"/>
    <property type="project" value="UniProtKB-UniRule"/>
</dbReference>
<dbReference type="InterPro" id="IPR004107">
    <property type="entry name" value="Integrase_SAM-like_N"/>
</dbReference>
<comment type="caution">
    <text evidence="4">The sequence shown here is derived from an EMBL/GenBank/DDBJ whole genome shotgun (WGS) entry which is preliminary data.</text>
</comment>
<dbReference type="InterPro" id="IPR010998">
    <property type="entry name" value="Integrase_recombinase_N"/>
</dbReference>
<accession>A0A1G1VA52</accession>
<dbReference type="Proteomes" id="UP000178319">
    <property type="component" value="Unassembled WGS sequence"/>
</dbReference>
<dbReference type="GO" id="GO:0015074">
    <property type="term" value="P:DNA integration"/>
    <property type="evidence" value="ECO:0007669"/>
    <property type="project" value="InterPro"/>
</dbReference>
<dbReference type="Pfam" id="PF02899">
    <property type="entry name" value="Phage_int_SAM_1"/>
    <property type="match status" value="1"/>
</dbReference>
<protein>
    <recommendedName>
        <fullName evidence="3">Core-binding (CB) domain-containing protein</fullName>
    </recommendedName>
</protein>
<dbReference type="AlphaFoldDB" id="A0A1G1VA52"/>
<dbReference type="PROSITE" id="PS51900">
    <property type="entry name" value="CB"/>
    <property type="match status" value="2"/>
</dbReference>
<dbReference type="SUPFAM" id="SSF47823">
    <property type="entry name" value="lambda integrase-like, N-terminal domain"/>
    <property type="match status" value="1"/>
</dbReference>
<dbReference type="Gene3D" id="1.10.150.130">
    <property type="match status" value="2"/>
</dbReference>
<feature type="domain" description="Core-binding (CB)" evidence="3">
    <location>
        <begin position="1"/>
        <end position="94"/>
    </location>
</feature>
<dbReference type="InterPro" id="IPR044068">
    <property type="entry name" value="CB"/>
</dbReference>
<dbReference type="STRING" id="1797516.A3D26_02220"/>
<dbReference type="EMBL" id="MHBZ01000004">
    <property type="protein sequence ID" value="OGY12243.1"/>
    <property type="molecule type" value="Genomic_DNA"/>
</dbReference>
<evidence type="ECO:0000313" key="5">
    <source>
        <dbReference type="Proteomes" id="UP000178319"/>
    </source>
</evidence>
<evidence type="ECO:0000256" key="1">
    <source>
        <dbReference type="ARBA" id="ARBA00023125"/>
    </source>
</evidence>
<sequence length="173" mass="20015">MDLPKLFEDFLREQGKVSEKTLRNYRSDLAHFLRWAKTHLGRSGIGMDQPTKILPHFTPSLVGTYKGYNLELEVPHATINRRLSTLRSFARFLTIRRLLDNNPTENIQNILPIAFGATKESLLEDFKRELEVNNLSKSTLKNYLSDIRHFLNWLEDPKPTTGEINVKIQEGGH</sequence>
<evidence type="ECO:0000256" key="2">
    <source>
        <dbReference type="PROSITE-ProRule" id="PRU01248"/>
    </source>
</evidence>
<organism evidence="4 5">
    <name type="scientific">Candidatus Blackburnbacteria bacterium RIFCSPHIGHO2_02_FULL_44_20</name>
    <dbReference type="NCBI Taxonomy" id="1797516"/>
    <lineage>
        <taxon>Bacteria</taxon>
        <taxon>Candidatus Blackburniibacteriota</taxon>
    </lineage>
</organism>
<evidence type="ECO:0000259" key="3">
    <source>
        <dbReference type="PROSITE" id="PS51900"/>
    </source>
</evidence>
<dbReference type="Pfam" id="PF13495">
    <property type="entry name" value="Phage_int_SAM_4"/>
    <property type="match status" value="1"/>
</dbReference>
<keyword evidence="1 2" id="KW-0238">DNA-binding</keyword>
<name>A0A1G1VA52_9BACT</name>
<proteinExistence type="predicted"/>
<evidence type="ECO:0000313" key="4">
    <source>
        <dbReference type="EMBL" id="OGY12243.1"/>
    </source>
</evidence>